<dbReference type="InterPro" id="IPR000276">
    <property type="entry name" value="GPCR_Rhodpsn"/>
</dbReference>
<evidence type="ECO:0000313" key="12">
    <source>
        <dbReference type="Proteomes" id="UP000076420"/>
    </source>
</evidence>
<dbReference type="InterPro" id="IPR019430">
    <property type="entry name" value="7TM_GPCR_serpentine_rcpt_Srx"/>
</dbReference>
<evidence type="ECO:0000256" key="9">
    <source>
        <dbReference type="SAM" id="Phobius"/>
    </source>
</evidence>
<keyword evidence="4 9" id="KW-1133">Transmembrane helix</keyword>
<evidence type="ECO:0000256" key="1">
    <source>
        <dbReference type="ARBA" id="ARBA00004651"/>
    </source>
</evidence>
<dbReference type="EnsemblMetazoa" id="BGLB029543-RA">
    <property type="protein sequence ID" value="BGLB029543-PA"/>
    <property type="gene ID" value="BGLB029543"/>
</dbReference>
<dbReference type="GO" id="GO:0007218">
    <property type="term" value="P:neuropeptide signaling pathway"/>
    <property type="evidence" value="ECO:0007669"/>
    <property type="project" value="TreeGrafter"/>
</dbReference>
<dbReference type="GO" id="GO:0008528">
    <property type="term" value="F:G protein-coupled peptide receptor activity"/>
    <property type="evidence" value="ECO:0007669"/>
    <property type="project" value="TreeGrafter"/>
</dbReference>
<dbReference type="Proteomes" id="UP000076420">
    <property type="component" value="Unassembled WGS sequence"/>
</dbReference>
<evidence type="ECO:0000256" key="2">
    <source>
        <dbReference type="ARBA" id="ARBA00022475"/>
    </source>
</evidence>
<keyword evidence="3 9" id="KW-0812">Transmembrane</keyword>
<protein>
    <recommendedName>
        <fullName evidence="10">G-protein coupled receptors family 1 profile domain-containing protein</fullName>
    </recommendedName>
</protein>
<dbReference type="PANTHER" id="PTHR24230">
    <property type="entry name" value="G-PROTEIN COUPLED RECEPTOR"/>
    <property type="match status" value="1"/>
</dbReference>
<organism evidence="11 12">
    <name type="scientific">Biomphalaria glabrata</name>
    <name type="common">Bloodfluke planorb</name>
    <name type="synonym">Freshwater snail</name>
    <dbReference type="NCBI Taxonomy" id="6526"/>
    <lineage>
        <taxon>Eukaryota</taxon>
        <taxon>Metazoa</taxon>
        <taxon>Spiralia</taxon>
        <taxon>Lophotrochozoa</taxon>
        <taxon>Mollusca</taxon>
        <taxon>Gastropoda</taxon>
        <taxon>Heterobranchia</taxon>
        <taxon>Euthyneura</taxon>
        <taxon>Panpulmonata</taxon>
        <taxon>Hygrophila</taxon>
        <taxon>Lymnaeoidea</taxon>
        <taxon>Planorbidae</taxon>
        <taxon>Biomphalaria</taxon>
    </lineage>
</organism>
<keyword evidence="2" id="KW-1003">Cell membrane</keyword>
<feature type="transmembrane region" description="Helical" evidence="9">
    <location>
        <begin position="147"/>
        <end position="168"/>
    </location>
</feature>
<keyword evidence="5" id="KW-0297">G-protein coupled receptor</keyword>
<feature type="domain" description="G-protein coupled receptors family 1 profile" evidence="10">
    <location>
        <begin position="43"/>
        <end position="280"/>
    </location>
</feature>
<gene>
    <name evidence="11" type="primary">106071484</name>
</gene>
<dbReference type="SUPFAM" id="SSF81321">
    <property type="entry name" value="Family A G protein-coupled receptor-like"/>
    <property type="match status" value="1"/>
</dbReference>
<feature type="transmembrane region" description="Helical" evidence="9">
    <location>
        <begin position="216"/>
        <end position="237"/>
    </location>
</feature>
<evidence type="ECO:0000313" key="11">
    <source>
        <dbReference type="EnsemblMetazoa" id="BGLB029543-PA"/>
    </source>
</evidence>
<dbReference type="VEuPathDB" id="VectorBase:BGLB029543"/>
<reference evidence="11" key="1">
    <citation type="submission" date="2020-05" db="UniProtKB">
        <authorList>
            <consortium name="EnsemblMetazoa"/>
        </authorList>
    </citation>
    <scope>IDENTIFICATION</scope>
    <source>
        <strain evidence="11">BB02</strain>
    </source>
</reference>
<dbReference type="AlphaFoldDB" id="A0A2C9LC63"/>
<comment type="subcellular location">
    <subcellularLocation>
        <location evidence="1">Cell membrane</location>
        <topology evidence="1">Multi-pass membrane protein</topology>
    </subcellularLocation>
</comment>
<sequence>MNLSYIAFVGTGELFFIDGITKEITDVVIVVSLGFISVLGLITNIINMIVFLKPGYKDGMRIELFSLAITDFFVSILVLAFTVLYLASIFCVRSPVDLWALAYVPFVWAVNALYLISCWITAMVSLERCFSVVFPFAVRHIFTARRSLILIVIIYAFHIALFLPAFIIDKMEWVALDEDNSGNFSSLSESPQWIYTVVFSEAAVELDVVLDITAGLFLFISSQLVLFVCSLCMTVSLKLSSAVRTANAHSEDKVKVNSSHLTNQERRLIWVVLFLSVLHT</sequence>
<feature type="transmembrane region" description="Helical" evidence="9">
    <location>
        <begin position="106"/>
        <end position="126"/>
    </location>
</feature>
<keyword evidence="7" id="KW-0675">Receptor</keyword>
<dbReference type="Pfam" id="PF10328">
    <property type="entry name" value="7TM_GPCR_Srx"/>
    <property type="match status" value="1"/>
</dbReference>
<evidence type="ECO:0000256" key="4">
    <source>
        <dbReference type="ARBA" id="ARBA00022989"/>
    </source>
</evidence>
<evidence type="ECO:0000256" key="7">
    <source>
        <dbReference type="ARBA" id="ARBA00023170"/>
    </source>
</evidence>
<feature type="transmembrane region" description="Helical" evidence="9">
    <location>
        <begin position="64"/>
        <end position="86"/>
    </location>
</feature>
<proteinExistence type="predicted"/>
<dbReference type="VEuPathDB" id="VectorBase:BGLAX_032448"/>
<dbReference type="PROSITE" id="PS50262">
    <property type="entry name" value="G_PROTEIN_RECEP_F1_2"/>
    <property type="match status" value="1"/>
</dbReference>
<dbReference type="GO" id="GO:0005886">
    <property type="term" value="C:plasma membrane"/>
    <property type="evidence" value="ECO:0007669"/>
    <property type="project" value="UniProtKB-SubCell"/>
</dbReference>
<evidence type="ECO:0000256" key="6">
    <source>
        <dbReference type="ARBA" id="ARBA00023136"/>
    </source>
</evidence>
<dbReference type="Gene3D" id="1.20.1070.10">
    <property type="entry name" value="Rhodopsin 7-helix transmembrane proteins"/>
    <property type="match status" value="1"/>
</dbReference>
<keyword evidence="6 9" id="KW-0472">Membrane</keyword>
<feature type="transmembrane region" description="Helical" evidence="9">
    <location>
        <begin position="27"/>
        <end position="52"/>
    </location>
</feature>
<evidence type="ECO:0000256" key="5">
    <source>
        <dbReference type="ARBA" id="ARBA00023040"/>
    </source>
</evidence>
<evidence type="ECO:0000259" key="10">
    <source>
        <dbReference type="PROSITE" id="PS50262"/>
    </source>
</evidence>
<dbReference type="PRINTS" id="PR00237">
    <property type="entry name" value="GPCRRHODOPSN"/>
</dbReference>
<keyword evidence="8" id="KW-0807">Transducer</keyword>
<evidence type="ECO:0000256" key="8">
    <source>
        <dbReference type="ARBA" id="ARBA00023224"/>
    </source>
</evidence>
<dbReference type="KEGG" id="bgt:106071484"/>
<name>A0A2C9LC63_BIOGL</name>
<evidence type="ECO:0000256" key="3">
    <source>
        <dbReference type="ARBA" id="ARBA00022692"/>
    </source>
</evidence>
<accession>A0A2C9LC63</accession>
<dbReference type="InterPro" id="IPR017452">
    <property type="entry name" value="GPCR_Rhodpsn_7TM"/>
</dbReference>